<dbReference type="InterPro" id="IPR004042">
    <property type="entry name" value="Intein_endonuc_central"/>
</dbReference>
<protein>
    <recommendedName>
        <fullName evidence="1">DOD-type homing endonuclease domain-containing protein</fullName>
    </recommendedName>
</protein>
<comment type="caution">
    <text evidence="2">The sequence shown here is derived from an EMBL/GenBank/DDBJ whole genome shotgun (WGS) entry which is preliminary data.</text>
</comment>
<dbReference type="InterPro" id="IPR027434">
    <property type="entry name" value="Homing_endonucl"/>
</dbReference>
<proteinExistence type="predicted"/>
<feature type="domain" description="DOD-type homing endonuclease" evidence="1">
    <location>
        <begin position="15"/>
        <end position="158"/>
    </location>
</feature>
<accession>A0A1F8GRJ9</accession>
<dbReference type="Pfam" id="PF14528">
    <property type="entry name" value="LAGLIDADG_3"/>
    <property type="match status" value="2"/>
</dbReference>
<evidence type="ECO:0000313" key="2">
    <source>
        <dbReference type="EMBL" id="OGN27931.1"/>
    </source>
</evidence>
<name>A0A1F8GRJ9_9BACT</name>
<dbReference type="PROSITE" id="PS50819">
    <property type="entry name" value="INTEIN_ENDONUCLEASE"/>
    <property type="match status" value="1"/>
</dbReference>
<dbReference type="AlphaFoldDB" id="A0A1F8GRJ9"/>
<gene>
    <name evidence="2" type="ORF">A3A33_04175</name>
</gene>
<dbReference type="STRING" id="1802701.A3A33_04175"/>
<organism evidence="2 3">
    <name type="scientific">Candidatus Yanofskybacteria bacterium RIFCSPLOWO2_01_FULL_49_25</name>
    <dbReference type="NCBI Taxonomy" id="1802701"/>
    <lineage>
        <taxon>Bacteria</taxon>
        <taxon>Candidatus Yanofskyibacteriota</taxon>
    </lineage>
</organism>
<evidence type="ECO:0000259" key="1">
    <source>
        <dbReference type="PROSITE" id="PS50819"/>
    </source>
</evidence>
<dbReference type="Proteomes" id="UP000179047">
    <property type="component" value="Unassembled WGS sequence"/>
</dbReference>
<dbReference type="SUPFAM" id="SSF55608">
    <property type="entry name" value="Homing endonucleases"/>
    <property type="match status" value="2"/>
</dbReference>
<dbReference type="Gene3D" id="3.10.28.10">
    <property type="entry name" value="Homing endonucleases"/>
    <property type="match status" value="1"/>
</dbReference>
<evidence type="ECO:0000313" key="3">
    <source>
        <dbReference type="Proteomes" id="UP000179047"/>
    </source>
</evidence>
<reference evidence="2 3" key="1">
    <citation type="journal article" date="2016" name="Nat. Commun.">
        <title>Thousands of microbial genomes shed light on interconnected biogeochemical processes in an aquifer system.</title>
        <authorList>
            <person name="Anantharaman K."/>
            <person name="Brown C.T."/>
            <person name="Hug L.A."/>
            <person name="Sharon I."/>
            <person name="Castelle C.J."/>
            <person name="Probst A.J."/>
            <person name="Thomas B.C."/>
            <person name="Singh A."/>
            <person name="Wilkins M.J."/>
            <person name="Karaoz U."/>
            <person name="Brodie E.L."/>
            <person name="Williams K.H."/>
            <person name="Hubbard S.S."/>
            <person name="Banfield J.F."/>
        </authorList>
    </citation>
    <scope>NUCLEOTIDE SEQUENCE [LARGE SCALE GENOMIC DNA]</scope>
</reference>
<dbReference type="EMBL" id="MGKP01000025">
    <property type="protein sequence ID" value="OGN27931.1"/>
    <property type="molecule type" value="Genomic_DNA"/>
</dbReference>
<dbReference type="GO" id="GO:0004519">
    <property type="term" value="F:endonuclease activity"/>
    <property type="evidence" value="ECO:0007669"/>
    <property type="project" value="InterPro"/>
</dbReference>
<dbReference type="InterPro" id="IPR004860">
    <property type="entry name" value="LAGLIDADG_dom"/>
</dbReference>
<sequence>MSKVNIEWSSNFAYAIGLIASDGAVNKDQRHVWFSSKDLELITKFRTALKLTNTIGRYARGGETEKRYFCMTFGDVAFVSFLNQIGITNAKSKTIRSVEIPKEYFRDFLRGLFDGDGTFYTFQDRRWPNSFGYKISWASASHVFIMWLQNILASSYGVRGFMKIGNGVYNLTYVKGDTRKLIEAMYAHKPSLFLKRKYSKVCTALEADTKFGKLFLQKQRMPQ</sequence>